<gene>
    <name evidence="1" type="ORF">BZL29_3035</name>
</gene>
<protein>
    <submittedName>
        <fullName evidence="1">Uncharacterized protein</fullName>
    </submittedName>
</protein>
<dbReference type="EMBL" id="MVBN01000003">
    <property type="protein sequence ID" value="OOK77559.1"/>
    <property type="molecule type" value="Genomic_DNA"/>
</dbReference>
<evidence type="ECO:0000313" key="2">
    <source>
        <dbReference type="Proteomes" id="UP000188532"/>
    </source>
</evidence>
<evidence type="ECO:0000313" key="1">
    <source>
        <dbReference type="EMBL" id="OOK77559.1"/>
    </source>
</evidence>
<dbReference type="AlphaFoldDB" id="A0A1V3XEB6"/>
<organism evidence="1 2">
    <name type="scientific">Mycobacterium kansasii</name>
    <dbReference type="NCBI Taxonomy" id="1768"/>
    <lineage>
        <taxon>Bacteria</taxon>
        <taxon>Bacillati</taxon>
        <taxon>Actinomycetota</taxon>
        <taxon>Actinomycetes</taxon>
        <taxon>Mycobacteriales</taxon>
        <taxon>Mycobacteriaceae</taxon>
        <taxon>Mycobacterium</taxon>
    </lineage>
</organism>
<comment type="caution">
    <text evidence="1">The sequence shown here is derived from an EMBL/GenBank/DDBJ whole genome shotgun (WGS) entry which is preliminary data.</text>
</comment>
<proteinExistence type="predicted"/>
<dbReference type="Proteomes" id="UP000188532">
    <property type="component" value="Unassembled WGS sequence"/>
</dbReference>
<sequence length="110" mass="12296">MQFVAARIDRRPLSSRWLKLHTVGLSLGRPKPDVPALGCLGLRIGISRWLQRVELLFAAWGAGGPELSVVAAMMRSCRRVHLRMRWWSVLPGVLRCCRGAGGVDRSAQRH</sequence>
<name>A0A1V3XEB6_MYCKA</name>
<accession>A0A1V3XEB6</accession>
<reference evidence="1 2" key="1">
    <citation type="submission" date="2017-02" db="EMBL/GenBank/DDBJ databases">
        <title>Complete genome sequences of Mycobacterium kansasii strains isolated from rhesus macaques.</title>
        <authorList>
            <person name="Panda A."/>
            <person name="Nagaraj S."/>
            <person name="Zhao X."/>
            <person name="Tettelin H."/>
            <person name="Detolla L.J."/>
        </authorList>
    </citation>
    <scope>NUCLEOTIDE SEQUENCE [LARGE SCALE GENOMIC DNA]</scope>
    <source>
        <strain evidence="1 2">11-3469</strain>
    </source>
</reference>